<dbReference type="Gene3D" id="3.40.710.10">
    <property type="entry name" value="DD-peptidase/beta-lactamase superfamily"/>
    <property type="match status" value="1"/>
</dbReference>
<dbReference type="PANTHER" id="PTHR46520">
    <property type="entry name" value="SERINE BETA-LACTAMASE-LIKE PROTEIN LACTB, MITOCHONDRIAL"/>
    <property type="match status" value="1"/>
</dbReference>
<accession>A0AAV5TLV9</accession>
<keyword evidence="3" id="KW-1185">Reference proteome</keyword>
<dbReference type="PANTHER" id="PTHR46520:SF1">
    <property type="entry name" value="SERINE BETA-LACTAMASE-LIKE PROTEIN LACTB, MITOCHONDRIAL"/>
    <property type="match status" value="1"/>
</dbReference>
<protein>
    <recommendedName>
        <fullName evidence="1">Beta-lactamase-related domain-containing protein</fullName>
    </recommendedName>
</protein>
<feature type="domain" description="Beta-lactamase-related" evidence="1">
    <location>
        <begin position="45"/>
        <end position="404"/>
    </location>
</feature>
<proteinExistence type="predicted"/>
<organism evidence="2 3">
    <name type="scientific">Pristionchus entomophagus</name>
    <dbReference type="NCBI Taxonomy" id="358040"/>
    <lineage>
        <taxon>Eukaryota</taxon>
        <taxon>Metazoa</taxon>
        <taxon>Ecdysozoa</taxon>
        <taxon>Nematoda</taxon>
        <taxon>Chromadorea</taxon>
        <taxon>Rhabditida</taxon>
        <taxon>Rhabditina</taxon>
        <taxon>Diplogasteromorpha</taxon>
        <taxon>Diplogasteroidea</taxon>
        <taxon>Neodiplogasteridae</taxon>
        <taxon>Pristionchus</taxon>
    </lineage>
</organism>
<dbReference type="SUPFAM" id="SSF56601">
    <property type="entry name" value="beta-lactamase/transpeptidase-like"/>
    <property type="match status" value="1"/>
</dbReference>
<evidence type="ECO:0000313" key="3">
    <source>
        <dbReference type="Proteomes" id="UP001432027"/>
    </source>
</evidence>
<reference evidence="2" key="1">
    <citation type="submission" date="2023-10" db="EMBL/GenBank/DDBJ databases">
        <title>Genome assembly of Pristionchus species.</title>
        <authorList>
            <person name="Yoshida K."/>
            <person name="Sommer R.J."/>
        </authorList>
    </citation>
    <scope>NUCLEOTIDE SEQUENCE</scope>
    <source>
        <strain evidence="2">RS0144</strain>
    </source>
</reference>
<dbReference type="InterPro" id="IPR012338">
    <property type="entry name" value="Beta-lactam/transpept-like"/>
</dbReference>
<feature type="non-terminal residue" evidence="2">
    <location>
        <position position="1"/>
    </location>
</feature>
<name>A0AAV5TLV9_9BILA</name>
<dbReference type="AlphaFoldDB" id="A0AAV5TLV9"/>
<dbReference type="Pfam" id="PF00144">
    <property type="entry name" value="Beta-lactamase"/>
    <property type="match status" value="1"/>
</dbReference>
<dbReference type="InterPro" id="IPR052794">
    <property type="entry name" value="Mito_Ser_Protease_LACTB"/>
</dbReference>
<dbReference type="GO" id="GO:0019216">
    <property type="term" value="P:regulation of lipid metabolic process"/>
    <property type="evidence" value="ECO:0007669"/>
    <property type="project" value="TreeGrafter"/>
</dbReference>
<dbReference type="GO" id="GO:0008233">
    <property type="term" value="F:peptidase activity"/>
    <property type="evidence" value="ECO:0007669"/>
    <property type="project" value="TreeGrafter"/>
</dbReference>
<gene>
    <name evidence="2" type="ORF">PENTCL1PPCAC_17440</name>
</gene>
<evidence type="ECO:0000313" key="2">
    <source>
        <dbReference type="EMBL" id="GMS95265.1"/>
    </source>
</evidence>
<dbReference type="InterPro" id="IPR001466">
    <property type="entry name" value="Beta-lactam-related"/>
</dbReference>
<dbReference type="GO" id="GO:0006508">
    <property type="term" value="P:proteolysis"/>
    <property type="evidence" value="ECO:0007669"/>
    <property type="project" value="TreeGrafter"/>
</dbReference>
<sequence length="421" mass="45733">YSYSMRLTARLGSLALLPAAAALGYSNLDYGSLLKQDIDRETRARDAIGRYMAEWGIPGLSVAVSVDGRVRYADGFGYADIETGALCTANTVMRIASISKPITSTVAALLVDKGKLDISQSIQRYLPDFPKKTFNNNPTEITTRMLLSHTGGIRNYEKKGEPKPVSDGSAPKTSEFYSNKPFACVTDAVKMFSGDELVAEPGEKFSYTTHGFTLIASVCEKAAGETFENLLTHLFRRLGMRNTTLDRNSIIVPNRAKYYHRNSKGLLENTPEVDNSYKWAGGGVLSTAPDLLIFANSILYSHQSSLAPSTLPTPLISRQTISDFWKGEISIGRYELAALGWMRVIVPEGGAVGGAVDARSRGGYWYHSGGAVGASSVLYIQPSNGEGESSPRGVCVAILVNIQSCSVQKLAEELAEIYREY</sequence>
<evidence type="ECO:0000259" key="1">
    <source>
        <dbReference type="Pfam" id="PF00144"/>
    </source>
</evidence>
<comment type="caution">
    <text evidence="2">The sequence shown here is derived from an EMBL/GenBank/DDBJ whole genome shotgun (WGS) entry which is preliminary data.</text>
</comment>
<dbReference type="GO" id="GO:0005739">
    <property type="term" value="C:mitochondrion"/>
    <property type="evidence" value="ECO:0007669"/>
    <property type="project" value="TreeGrafter"/>
</dbReference>
<dbReference type="Proteomes" id="UP001432027">
    <property type="component" value="Unassembled WGS sequence"/>
</dbReference>
<dbReference type="EMBL" id="BTSX01000004">
    <property type="protein sequence ID" value="GMS95265.1"/>
    <property type="molecule type" value="Genomic_DNA"/>
</dbReference>